<dbReference type="InParanoid" id="H2Z1U6"/>
<dbReference type="AlphaFoldDB" id="H2Z1U6"/>
<evidence type="ECO:0000313" key="1">
    <source>
        <dbReference type="Ensembl" id="ENSCSAVP00000011558.1"/>
    </source>
</evidence>
<dbReference type="Proteomes" id="UP000007875">
    <property type="component" value="Unassembled WGS sequence"/>
</dbReference>
<dbReference type="OMA" id="KYSHGYP"/>
<sequence>MGKHSKYSHGYPTIWSHWMYPPKGVSTWQYFVTACKGQWKAYGPTYKATWQVFPIAALVLYGAYKISVAGADSKFSVSIRSEKGNWMYGKPDPKAVHHRHEHHILSAPEK</sequence>
<dbReference type="PROSITE" id="PS51257">
    <property type="entry name" value="PROKAR_LIPOPROTEIN"/>
    <property type="match status" value="1"/>
</dbReference>
<protein>
    <submittedName>
        <fullName evidence="1">Uncharacterized protein</fullName>
    </submittedName>
</protein>
<organism evidence="1 2">
    <name type="scientific">Ciona savignyi</name>
    <name type="common">Pacific transparent sea squirt</name>
    <dbReference type="NCBI Taxonomy" id="51511"/>
    <lineage>
        <taxon>Eukaryota</taxon>
        <taxon>Metazoa</taxon>
        <taxon>Chordata</taxon>
        <taxon>Tunicata</taxon>
        <taxon>Ascidiacea</taxon>
        <taxon>Phlebobranchia</taxon>
        <taxon>Cionidae</taxon>
        <taxon>Ciona</taxon>
    </lineage>
</organism>
<reference evidence="1" key="3">
    <citation type="submission" date="2025-09" db="UniProtKB">
        <authorList>
            <consortium name="Ensembl"/>
        </authorList>
    </citation>
    <scope>IDENTIFICATION</scope>
</reference>
<dbReference type="Ensembl" id="ENSCSAVT00000011692.1">
    <property type="protein sequence ID" value="ENSCSAVP00000011558.1"/>
    <property type="gene ID" value="ENSCSAVG00000006775.1"/>
</dbReference>
<accession>H2Z1U6</accession>
<reference evidence="2" key="1">
    <citation type="submission" date="2003-08" db="EMBL/GenBank/DDBJ databases">
        <authorList>
            <person name="Birren B."/>
            <person name="Nusbaum C."/>
            <person name="Abebe A."/>
            <person name="Abouelleil A."/>
            <person name="Adekoya E."/>
            <person name="Ait-zahra M."/>
            <person name="Allen N."/>
            <person name="Allen T."/>
            <person name="An P."/>
            <person name="Anderson M."/>
            <person name="Anderson S."/>
            <person name="Arachchi H."/>
            <person name="Armbruster J."/>
            <person name="Bachantsang P."/>
            <person name="Baldwin J."/>
            <person name="Barry A."/>
            <person name="Bayul T."/>
            <person name="Blitshsteyn B."/>
            <person name="Bloom T."/>
            <person name="Blye J."/>
            <person name="Boguslavskiy L."/>
            <person name="Borowsky M."/>
            <person name="Boukhgalter B."/>
            <person name="Brunache A."/>
            <person name="Butler J."/>
            <person name="Calixte N."/>
            <person name="Calvo S."/>
            <person name="Camarata J."/>
            <person name="Campo K."/>
            <person name="Chang J."/>
            <person name="Cheshatsang Y."/>
            <person name="Citroen M."/>
            <person name="Collymore A."/>
            <person name="Considine T."/>
            <person name="Cook A."/>
            <person name="Cooke P."/>
            <person name="Corum B."/>
            <person name="Cuomo C."/>
            <person name="David R."/>
            <person name="Dawoe T."/>
            <person name="Degray S."/>
            <person name="Dodge S."/>
            <person name="Dooley K."/>
            <person name="Dorje P."/>
            <person name="Dorjee K."/>
            <person name="Dorris L."/>
            <person name="Duffey N."/>
            <person name="Dupes A."/>
            <person name="Elkins T."/>
            <person name="Engels R."/>
            <person name="Erickson J."/>
            <person name="Farina A."/>
            <person name="Faro S."/>
            <person name="Ferreira P."/>
            <person name="Fischer H."/>
            <person name="Fitzgerald M."/>
            <person name="Foley K."/>
            <person name="Gage D."/>
            <person name="Galagan J."/>
            <person name="Gearin G."/>
            <person name="Gnerre S."/>
            <person name="Gnirke A."/>
            <person name="Goyette A."/>
            <person name="Graham J."/>
            <person name="Grandbois E."/>
            <person name="Gyaltsen K."/>
            <person name="Hafez N."/>
            <person name="Hagopian D."/>
            <person name="Hagos B."/>
            <person name="Hall J."/>
            <person name="Hatcher B."/>
            <person name="Heller A."/>
            <person name="Higgins H."/>
            <person name="Honan T."/>
            <person name="Horn A."/>
            <person name="Houde N."/>
            <person name="Hughes L."/>
            <person name="Hulme W."/>
            <person name="Husby E."/>
            <person name="Iliev I."/>
            <person name="Jaffe D."/>
            <person name="Jones C."/>
            <person name="Kamal M."/>
            <person name="Kamat A."/>
            <person name="Kamvysselis M."/>
            <person name="Karlsson E."/>
            <person name="Kells C."/>
            <person name="Kieu A."/>
            <person name="Kisner P."/>
            <person name="Kodira C."/>
            <person name="Kulbokas E."/>
            <person name="Labutti K."/>
            <person name="Lama D."/>
            <person name="Landers T."/>
            <person name="Leger J."/>
            <person name="Levine S."/>
            <person name="Lewis D."/>
            <person name="Lewis T."/>
            <person name="Lindblad-toh K."/>
            <person name="Liu X."/>
            <person name="Lokyitsang T."/>
            <person name="Lokyitsang Y."/>
            <person name="Lucien O."/>
            <person name="Lui A."/>
            <person name="Ma L.J."/>
            <person name="Mabbitt R."/>
            <person name="Macdonald J."/>
            <person name="Maclean C."/>
            <person name="Major J."/>
            <person name="Manning J."/>
            <person name="Marabella R."/>
            <person name="Maru K."/>
            <person name="Matthews C."/>
            <person name="Mauceli E."/>
            <person name="Mccarthy M."/>
            <person name="Mcdonough S."/>
            <person name="Mcghee T."/>
            <person name="Meldrim J."/>
            <person name="Meneus L."/>
            <person name="Mesirov J."/>
            <person name="Mihalev A."/>
            <person name="Mihova T."/>
            <person name="Mikkelsen T."/>
            <person name="Mlenga V."/>
            <person name="Moru K."/>
            <person name="Mozes J."/>
            <person name="Mulrain L."/>
            <person name="Munson G."/>
            <person name="Naylor J."/>
            <person name="Newes C."/>
            <person name="Nguyen C."/>
            <person name="Nguyen N."/>
            <person name="Nguyen T."/>
            <person name="Nicol R."/>
            <person name="Nielsen C."/>
            <person name="Nizzari M."/>
            <person name="Norbu C."/>
            <person name="Norbu N."/>
            <person name="O'donnell P."/>
            <person name="Okoawo O."/>
            <person name="O'leary S."/>
            <person name="Omotosho B."/>
            <person name="O'neill K."/>
            <person name="Osman S."/>
            <person name="Parker S."/>
            <person name="Perrin D."/>
            <person name="Phunkhang P."/>
            <person name="Piqani B."/>
            <person name="Purcell S."/>
            <person name="Rachupka T."/>
            <person name="Ramasamy U."/>
            <person name="Rameau R."/>
            <person name="Ray V."/>
            <person name="Raymond C."/>
            <person name="Retta R."/>
            <person name="Richardson S."/>
            <person name="Rise C."/>
            <person name="Rodriguez J."/>
            <person name="Rogers J."/>
            <person name="Rogov P."/>
            <person name="Rutman M."/>
            <person name="Schupbach R."/>
            <person name="Seaman C."/>
            <person name="Settipalli S."/>
            <person name="Sharpe T."/>
            <person name="Sheridan J."/>
            <person name="Sherpa N."/>
            <person name="Shi J."/>
            <person name="Smirnov S."/>
            <person name="Smith C."/>
            <person name="Sougnez C."/>
            <person name="Spencer B."/>
            <person name="Stalker J."/>
            <person name="Stange-thomann N."/>
            <person name="Stavropoulos S."/>
            <person name="Stetson K."/>
            <person name="Stone C."/>
            <person name="Stone S."/>
            <person name="Stubbs M."/>
            <person name="Talamas J."/>
            <person name="Tchuinga P."/>
            <person name="Tenzing P."/>
            <person name="Tesfaye S."/>
            <person name="Theodore J."/>
            <person name="Thoulutsang Y."/>
            <person name="Topham K."/>
            <person name="Towey S."/>
            <person name="Tsamla T."/>
            <person name="Tsomo N."/>
            <person name="Vallee D."/>
            <person name="Vassiliev H."/>
            <person name="Venkataraman V."/>
            <person name="Vinson J."/>
            <person name="Vo A."/>
            <person name="Wade C."/>
            <person name="Wang S."/>
            <person name="Wangchuk T."/>
            <person name="Wangdi T."/>
            <person name="Whittaker C."/>
            <person name="Wilkinson J."/>
            <person name="Wu Y."/>
            <person name="Wyman D."/>
            <person name="Yadav S."/>
            <person name="Yang S."/>
            <person name="Yang X."/>
            <person name="Yeager S."/>
            <person name="Yee E."/>
            <person name="Young G."/>
            <person name="Zainoun J."/>
            <person name="Zembeck L."/>
            <person name="Zimmer A."/>
            <person name="Zody M."/>
            <person name="Lander E."/>
        </authorList>
    </citation>
    <scope>NUCLEOTIDE SEQUENCE [LARGE SCALE GENOMIC DNA]</scope>
</reference>
<name>H2Z1U6_CIOSA</name>
<dbReference type="HOGENOM" id="CLU_2170149_0_0_1"/>
<keyword evidence="2" id="KW-1185">Reference proteome</keyword>
<evidence type="ECO:0000313" key="2">
    <source>
        <dbReference type="Proteomes" id="UP000007875"/>
    </source>
</evidence>
<reference evidence="1" key="2">
    <citation type="submission" date="2025-08" db="UniProtKB">
        <authorList>
            <consortium name="Ensembl"/>
        </authorList>
    </citation>
    <scope>IDENTIFICATION</scope>
</reference>
<proteinExistence type="predicted"/>